<dbReference type="InterPro" id="IPR039422">
    <property type="entry name" value="MarR/SlyA-like"/>
</dbReference>
<dbReference type="Pfam" id="PF12802">
    <property type="entry name" value="MarR_2"/>
    <property type="match status" value="1"/>
</dbReference>
<dbReference type="SUPFAM" id="SSF46785">
    <property type="entry name" value="Winged helix' DNA-binding domain"/>
    <property type="match status" value="1"/>
</dbReference>
<dbReference type="InterPro" id="IPR036388">
    <property type="entry name" value="WH-like_DNA-bd_sf"/>
</dbReference>
<dbReference type="PATRIC" id="fig|68170.10.peg.1897"/>
<dbReference type="SMART" id="SM00347">
    <property type="entry name" value="HTH_MARR"/>
    <property type="match status" value="1"/>
</dbReference>
<dbReference type="RefSeq" id="WP_045317671.1">
    <property type="nucleotide sequence ID" value="NZ_JYJG01000455.1"/>
</dbReference>
<name>A0A0F0GCY7_LENAE</name>
<dbReference type="InterPro" id="IPR000835">
    <property type="entry name" value="HTH_MarR-typ"/>
</dbReference>
<dbReference type="InterPro" id="IPR036390">
    <property type="entry name" value="WH_DNA-bd_sf"/>
</dbReference>
<evidence type="ECO:0000313" key="3">
    <source>
        <dbReference type="Proteomes" id="UP000033393"/>
    </source>
</evidence>
<proteinExistence type="predicted"/>
<dbReference type="PROSITE" id="PS50995">
    <property type="entry name" value="HTH_MARR_2"/>
    <property type="match status" value="1"/>
</dbReference>
<organism evidence="2 3">
    <name type="scientific">Lentzea aerocolonigenes</name>
    <name type="common">Lechevalieria aerocolonigenes</name>
    <name type="synonym">Saccharothrix aerocolonigenes</name>
    <dbReference type="NCBI Taxonomy" id="68170"/>
    <lineage>
        <taxon>Bacteria</taxon>
        <taxon>Bacillati</taxon>
        <taxon>Actinomycetota</taxon>
        <taxon>Actinomycetes</taxon>
        <taxon>Pseudonocardiales</taxon>
        <taxon>Pseudonocardiaceae</taxon>
        <taxon>Lentzea</taxon>
    </lineage>
</organism>
<dbReference type="EMBL" id="JYJG01000455">
    <property type="protein sequence ID" value="KJK34666.1"/>
    <property type="molecule type" value="Genomic_DNA"/>
</dbReference>
<dbReference type="OrthoDB" id="5295456at2"/>
<evidence type="ECO:0000313" key="2">
    <source>
        <dbReference type="EMBL" id="KJK34666.1"/>
    </source>
</evidence>
<dbReference type="PANTHER" id="PTHR33164:SF104">
    <property type="entry name" value="TRANSCRIPTIONAL REGULATORY PROTEIN"/>
    <property type="match status" value="1"/>
</dbReference>
<dbReference type="Proteomes" id="UP000033393">
    <property type="component" value="Unassembled WGS sequence"/>
</dbReference>
<feature type="domain" description="HTH marR-type" evidence="1">
    <location>
        <begin position="10"/>
        <end position="146"/>
    </location>
</feature>
<reference evidence="2 3" key="1">
    <citation type="submission" date="2015-02" db="EMBL/GenBank/DDBJ databases">
        <authorList>
            <person name="Ju K.-S."/>
            <person name="Doroghazi J.R."/>
            <person name="Metcalf W."/>
        </authorList>
    </citation>
    <scope>NUCLEOTIDE SEQUENCE [LARGE SCALE GENOMIC DNA]</scope>
    <source>
        <strain evidence="2 3">NRRL B-16140</strain>
    </source>
</reference>
<keyword evidence="3" id="KW-1185">Reference proteome</keyword>
<sequence length="161" mass="17649">MTDEHLHDEAVVLYGDVLRLTDAVGGRAEQLIREASGLGGSEFEVLLRLARHPEGRTTSARLAEDLSFTSGGLTRLIARMEEAGLLTRHPHPDDRRAALLEPTAHGRELLRRALEAHVPQINAALLEPLTTVERLILRELVTKLLAHSSRGPVTPTNGEQP</sequence>
<protein>
    <submittedName>
        <fullName evidence="2">MarR family transcriptional regulator</fullName>
    </submittedName>
</protein>
<dbReference type="GO" id="GO:0003700">
    <property type="term" value="F:DNA-binding transcription factor activity"/>
    <property type="evidence" value="ECO:0007669"/>
    <property type="project" value="InterPro"/>
</dbReference>
<dbReference type="GO" id="GO:0006950">
    <property type="term" value="P:response to stress"/>
    <property type="evidence" value="ECO:0007669"/>
    <property type="project" value="TreeGrafter"/>
</dbReference>
<gene>
    <name evidence="2" type="ORF">UK23_43415</name>
</gene>
<dbReference type="PANTHER" id="PTHR33164">
    <property type="entry name" value="TRANSCRIPTIONAL REGULATOR, MARR FAMILY"/>
    <property type="match status" value="1"/>
</dbReference>
<evidence type="ECO:0000259" key="1">
    <source>
        <dbReference type="PROSITE" id="PS50995"/>
    </source>
</evidence>
<dbReference type="AlphaFoldDB" id="A0A0F0GCY7"/>
<dbReference type="PRINTS" id="PR00598">
    <property type="entry name" value="HTHMARR"/>
</dbReference>
<accession>A0A0F0GCY7</accession>
<dbReference type="Gene3D" id="1.10.10.10">
    <property type="entry name" value="Winged helix-like DNA-binding domain superfamily/Winged helix DNA-binding domain"/>
    <property type="match status" value="1"/>
</dbReference>
<comment type="caution">
    <text evidence="2">The sequence shown here is derived from an EMBL/GenBank/DDBJ whole genome shotgun (WGS) entry which is preliminary data.</text>
</comment>